<dbReference type="Gene3D" id="3.30.40.10">
    <property type="entry name" value="Zinc/RING finger domain, C3HC4 (zinc finger)"/>
    <property type="match status" value="1"/>
</dbReference>
<keyword evidence="3" id="KW-0378">Hydrolase</keyword>
<dbReference type="InterPro" id="IPR052583">
    <property type="entry name" value="ATP-helicase/E3_Ub-Ligase"/>
</dbReference>
<dbReference type="InterPro" id="IPR001841">
    <property type="entry name" value="Znf_RING"/>
</dbReference>
<keyword evidence="4" id="KW-0862">Zinc</keyword>
<dbReference type="Gene3D" id="3.40.50.300">
    <property type="entry name" value="P-loop containing nucleotide triphosphate hydrolases"/>
    <property type="match status" value="1"/>
</dbReference>
<reference evidence="10" key="2">
    <citation type="submission" date="2010-04" db="EMBL/GenBank/DDBJ databases">
        <authorList>
            <person name="Buell R."/>
            <person name="Hamilton J."/>
            <person name="Hostetler J."/>
        </authorList>
    </citation>
    <scope>NUCLEOTIDE SEQUENCE [LARGE SCALE GENOMIC DNA]</scope>
    <source>
        <strain evidence="10">DAOM:BR144</strain>
    </source>
</reference>
<sequence length="686" mass="77558">MRFCQQFTSLTGFRVVFLNELEELHKKRTLLYEKLQALSKNPPTKKDIELSGNCKRCRDGRDGPVCDHCKLYKELEAYKQHFLGIDSTSAAERNACNRLGSSTRGDIYDDDDTVVNASSSNLSASSLLLEIFKEIASSTRSVQRAAGRLSTYDDGLREELDFWARVQKEWNAGKKLFQVQHQRLGALDELEMATMQIRLRLPNEVVVTAAEKLYKLAEFEVPVKFASFESDRVVGEMEMCDKQARLRYLMQLKKQRTKTNDGALSGNSEKGGESPRDGTVKRPEAVCAVCLEDMESERAMLPCAHIFCKSCMMTLSTRNTATIKCPTCRRICSASKIVVVFEDDRDAATSRAQSRPVRPLADTHIQLKRGGYGSKIDAILRRVLALAQRNSEVKCLLFTQWQDMMDIVATHLRQNGIMCFTYTTKKNFYRVMQQFKVFSEPCVLALPFKVGANGLNLVEATEVLLIEPLLNTSIEAQAINRVHRIGQTKQTRVHRLVVDDSVEERIYWLGQKKSRRKSPTASQSTNELDTGAAAAAEEEEDVERAPTKKEKEKLTFSDLNVLLDGRVNFGAEQRDGDAPSSTEMHPFWLEQVVLNGRTMTRQDARAFIERLHAVECRTRNESVEDQPRTHLFDQDVNLLVASKVTELEHSRAELHTVSPELLAFHAARVCEEVEIWMSTAAANAQP</sequence>
<dbReference type="PANTHER" id="PTHR45865">
    <property type="entry name" value="E3 UBIQUITIN-PROTEIN LIGASE SHPRH FAMILY MEMBER"/>
    <property type="match status" value="1"/>
</dbReference>
<keyword evidence="10" id="KW-1185">Reference proteome</keyword>
<dbReference type="STRING" id="431595.K3WTK9"/>
<evidence type="ECO:0000256" key="4">
    <source>
        <dbReference type="ARBA" id="ARBA00022833"/>
    </source>
</evidence>
<reference evidence="9" key="3">
    <citation type="submission" date="2015-02" db="UniProtKB">
        <authorList>
            <consortium name="EnsemblProtists"/>
        </authorList>
    </citation>
    <scope>IDENTIFICATION</scope>
    <source>
        <strain evidence="9">DAOM BR144</strain>
    </source>
</reference>
<dbReference type="InterPro" id="IPR049730">
    <property type="entry name" value="SNF2/RAD54-like_C"/>
</dbReference>
<dbReference type="PROSITE" id="PS00518">
    <property type="entry name" value="ZF_RING_1"/>
    <property type="match status" value="1"/>
</dbReference>
<dbReference type="InParanoid" id="K3WTK9"/>
<organism evidence="9 10">
    <name type="scientific">Globisporangium ultimum (strain ATCC 200006 / CBS 805.95 / DAOM BR144)</name>
    <name type="common">Pythium ultimum</name>
    <dbReference type="NCBI Taxonomy" id="431595"/>
    <lineage>
        <taxon>Eukaryota</taxon>
        <taxon>Sar</taxon>
        <taxon>Stramenopiles</taxon>
        <taxon>Oomycota</taxon>
        <taxon>Peronosporomycetes</taxon>
        <taxon>Pythiales</taxon>
        <taxon>Pythiaceae</taxon>
        <taxon>Globisporangium</taxon>
    </lineage>
</organism>
<dbReference type="HOGENOM" id="CLU_401444_0_0_1"/>
<dbReference type="PROSITE" id="PS50089">
    <property type="entry name" value="ZF_RING_2"/>
    <property type="match status" value="1"/>
</dbReference>
<keyword evidence="1" id="KW-0479">Metal-binding</keyword>
<feature type="compositionally biased region" description="Basic and acidic residues" evidence="6">
    <location>
        <begin position="270"/>
        <end position="280"/>
    </location>
</feature>
<evidence type="ECO:0000256" key="3">
    <source>
        <dbReference type="ARBA" id="ARBA00022801"/>
    </source>
</evidence>
<feature type="domain" description="Helicase C-terminal" evidence="8">
    <location>
        <begin position="385"/>
        <end position="529"/>
    </location>
</feature>
<evidence type="ECO:0000256" key="1">
    <source>
        <dbReference type="ARBA" id="ARBA00022723"/>
    </source>
</evidence>
<dbReference type="PANTHER" id="PTHR45865:SF1">
    <property type="entry name" value="E3 UBIQUITIN-PROTEIN LIGASE SHPRH"/>
    <property type="match status" value="1"/>
</dbReference>
<dbReference type="PROSITE" id="PS51194">
    <property type="entry name" value="HELICASE_CTER"/>
    <property type="match status" value="1"/>
</dbReference>
<dbReference type="Pfam" id="PF13639">
    <property type="entry name" value="zf-RING_2"/>
    <property type="match status" value="1"/>
</dbReference>
<dbReference type="AlphaFoldDB" id="K3WTK9"/>
<evidence type="ECO:0000256" key="5">
    <source>
        <dbReference type="PROSITE-ProRule" id="PRU00175"/>
    </source>
</evidence>
<evidence type="ECO:0000259" key="7">
    <source>
        <dbReference type="PROSITE" id="PS50089"/>
    </source>
</evidence>
<dbReference type="CDD" id="cd18793">
    <property type="entry name" value="SF2_C_SNF"/>
    <property type="match status" value="1"/>
</dbReference>
<dbReference type="InterPro" id="IPR001650">
    <property type="entry name" value="Helicase_C-like"/>
</dbReference>
<feature type="compositionally biased region" description="Polar residues" evidence="6">
    <location>
        <begin position="519"/>
        <end position="528"/>
    </location>
</feature>
<dbReference type="EnsemblProtists" id="PYU1_T008303">
    <property type="protein sequence ID" value="PYU1_T008303"/>
    <property type="gene ID" value="PYU1_G008287"/>
</dbReference>
<evidence type="ECO:0000259" key="8">
    <source>
        <dbReference type="PROSITE" id="PS51194"/>
    </source>
</evidence>
<dbReference type="eggNOG" id="KOG0298">
    <property type="taxonomic scope" value="Eukaryota"/>
</dbReference>
<dbReference type="SMART" id="SM00490">
    <property type="entry name" value="HELICc"/>
    <property type="match status" value="1"/>
</dbReference>
<evidence type="ECO:0000313" key="9">
    <source>
        <dbReference type="EnsemblProtists" id="PYU1_T008303"/>
    </source>
</evidence>
<evidence type="ECO:0008006" key="11">
    <source>
        <dbReference type="Google" id="ProtNLM"/>
    </source>
</evidence>
<name>K3WTK9_GLOUD</name>
<evidence type="ECO:0000256" key="2">
    <source>
        <dbReference type="ARBA" id="ARBA00022771"/>
    </source>
</evidence>
<dbReference type="Pfam" id="PF00271">
    <property type="entry name" value="Helicase_C"/>
    <property type="match status" value="1"/>
</dbReference>
<proteinExistence type="predicted"/>
<dbReference type="EMBL" id="GL376619">
    <property type="status" value="NOT_ANNOTATED_CDS"/>
    <property type="molecule type" value="Genomic_DNA"/>
</dbReference>
<dbReference type="Proteomes" id="UP000019132">
    <property type="component" value="Unassembled WGS sequence"/>
</dbReference>
<dbReference type="SUPFAM" id="SSF57850">
    <property type="entry name" value="RING/U-box"/>
    <property type="match status" value="1"/>
</dbReference>
<dbReference type="SMART" id="SM00184">
    <property type="entry name" value="RING"/>
    <property type="match status" value="1"/>
</dbReference>
<dbReference type="GO" id="GO:0008270">
    <property type="term" value="F:zinc ion binding"/>
    <property type="evidence" value="ECO:0007669"/>
    <property type="project" value="UniProtKB-KW"/>
</dbReference>
<feature type="region of interest" description="Disordered" evidence="6">
    <location>
        <begin position="516"/>
        <end position="550"/>
    </location>
</feature>
<keyword evidence="2 5" id="KW-0863">Zinc-finger</keyword>
<dbReference type="VEuPathDB" id="FungiDB:PYU1_G008287"/>
<dbReference type="SUPFAM" id="SSF52540">
    <property type="entry name" value="P-loop containing nucleoside triphosphate hydrolases"/>
    <property type="match status" value="1"/>
</dbReference>
<dbReference type="InterPro" id="IPR013083">
    <property type="entry name" value="Znf_RING/FYVE/PHD"/>
</dbReference>
<reference evidence="10" key="1">
    <citation type="journal article" date="2010" name="Genome Biol.">
        <title>Genome sequence of the necrotrophic plant pathogen Pythium ultimum reveals original pathogenicity mechanisms and effector repertoire.</title>
        <authorList>
            <person name="Levesque C.A."/>
            <person name="Brouwer H."/>
            <person name="Cano L."/>
            <person name="Hamilton J.P."/>
            <person name="Holt C."/>
            <person name="Huitema E."/>
            <person name="Raffaele S."/>
            <person name="Robideau G.P."/>
            <person name="Thines M."/>
            <person name="Win J."/>
            <person name="Zerillo M.M."/>
            <person name="Beakes G.W."/>
            <person name="Boore J.L."/>
            <person name="Busam D."/>
            <person name="Dumas B."/>
            <person name="Ferriera S."/>
            <person name="Fuerstenberg S.I."/>
            <person name="Gachon C.M."/>
            <person name="Gaulin E."/>
            <person name="Govers F."/>
            <person name="Grenville-Briggs L."/>
            <person name="Horner N."/>
            <person name="Hostetler J."/>
            <person name="Jiang R.H."/>
            <person name="Johnson J."/>
            <person name="Krajaejun T."/>
            <person name="Lin H."/>
            <person name="Meijer H.J."/>
            <person name="Moore B."/>
            <person name="Morris P."/>
            <person name="Phuntmart V."/>
            <person name="Puiu D."/>
            <person name="Shetty J."/>
            <person name="Stajich J.E."/>
            <person name="Tripathy S."/>
            <person name="Wawra S."/>
            <person name="van West P."/>
            <person name="Whitty B.R."/>
            <person name="Coutinho P.M."/>
            <person name="Henrissat B."/>
            <person name="Martin F."/>
            <person name="Thomas P.D."/>
            <person name="Tyler B.M."/>
            <person name="De Vries R.P."/>
            <person name="Kamoun S."/>
            <person name="Yandell M."/>
            <person name="Tisserat N."/>
            <person name="Buell C.R."/>
        </authorList>
    </citation>
    <scope>NUCLEOTIDE SEQUENCE</scope>
    <source>
        <strain evidence="10">DAOM:BR144</strain>
    </source>
</reference>
<protein>
    <recommendedName>
        <fullName evidence="11">RING-type domain-containing protein</fullName>
    </recommendedName>
</protein>
<dbReference type="GO" id="GO:0016787">
    <property type="term" value="F:hydrolase activity"/>
    <property type="evidence" value="ECO:0007669"/>
    <property type="project" value="UniProtKB-KW"/>
</dbReference>
<dbReference type="InterPro" id="IPR017907">
    <property type="entry name" value="Znf_RING_CS"/>
</dbReference>
<accession>K3WTK9</accession>
<dbReference type="OMA" id="HCANSEN"/>
<dbReference type="InterPro" id="IPR027417">
    <property type="entry name" value="P-loop_NTPase"/>
</dbReference>
<feature type="domain" description="RING-type" evidence="7">
    <location>
        <begin position="287"/>
        <end position="329"/>
    </location>
</feature>
<feature type="region of interest" description="Disordered" evidence="6">
    <location>
        <begin position="257"/>
        <end position="280"/>
    </location>
</feature>
<evidence type="ECO:0000313" key="10">
    <source>
        <dbReference type="Proteomes" id="UP000019132"/>
    </source>
</evidence>
<evidence type="ECO:0000256" key="6">
    <source>
        <dbReference type="SAM" id="MobiDB-lite"/>
    </source>
</evidence>